<reference evidence="1 2" key="1">
    <citation type="submission" date="2014-04" db="EMBL/GenBank/DDBJ databases">
        <authorList>
            <consortium name="DOE Joint Genome Institute"/>
            <person name="Kuo A."/>
            <person name="Gay G."/>
            <person name="Dore J."/>
            <person name="Kohler A."/>
            <person name="Nagy L.G."/>
            <person name="Floudas D."/>
            <person name="Copeland A."/>
            <person name="Barry K.W."/>
            <person name="Cichocki N."/>
            <person name="Veneault-Fourrey C."/>
            <person name="LaButti K."/>
            <person name="Lindquist E.A."/>
            <person name="Lipzen A."/>
            <person name="Lundell T."/>
            <person name="Morin E."/>
            <person name="Murat C."/>
            <person name="Sun H."/>
            <person name="Tunlid A."/>
            <person name="Henrissat B."/>
            <person name="Grigoriev I.V."/>
            <person name="Hibbett D.S."/>
            <person name="Martin F."/>
            <person name="Nordberg H.P."/>
            <person name="Cantor M.N."/>
            <person name="Hua S.X."/>
        </authorList>
    </citation>
    <scope>NUCLEOTIDE SEQUENCE [LARGE SCALE GENOMIC DNA]</scope>
    <source>
        <strain evidence="2">h7</strain>
    </source>
</reference>
<sequence length="82" mass="9228">MPSMLQGRTAKNSRFNLETFICSIQSPIRGNLSSQMNLYPPPLELATVNVWVWLDLNSGRMLRLINTVQGPPPLDKKSKTSK</sequence>
<name>A0A0C3CHZ0_HEBCY</name>
<accession>A0A0C3CHZ0</accession>
<keyword evidence="2" id="KW-1185">Reference proteome</keyword>
<proteinExistence type="predicted"/>
<dbReference type="EMBL" id="KN831769">
    <property type="protein sequence ID" value="KIM48360.1"/>
    <property type="molecule type" value="Genomic_DNA"/>
</dbReference>
<dbReference type="AlphaFoldDB" id="A0A0C3CHZ0"/>
<evidence type="ECO:0000313" key="1">
    <source>
        <dbReference type="EMBL" id="KIM48360.1"/>
    </source>
</evidence>
<evidence type="ECO:0000313" key="2">
    <source>
        <dbReference type="Proteomes" id="UP000053424"/>
    </source>
</evidence>
<dbReference type="HOGENOM" id="CLU_2558529_0_0_1"/>
<organism evidence="1 2">
    <name type="scientific">Hebeloma cylindrosporum</name>
    <dbReference type="NCBI Taxonomy" id="76867"/>
    <lineage>
        <taxon>Eukaryota</taxon>
        <taxon>Fungi</taxon>
        <taxon>Dikarya</taxon>
        <taxon>Basidiomycota</taxon>
        <taxon>Agaricomycotina</taxon>
        <taxon>Agaricomycetes</taxon>
        <taxon>Agaricomycetidae</taxon>
        <taxon>Agaricales</taxon>
        <taxon>Agaricineae</taxon>
        <taxon>Hymenogastraceae</taxon>
        <taxon>Hebeloma</taxon>
    </lineage>
</organism>
<gene>
    <name evidence="1" type="ORF">M413DRAFT_229358</name>
</gene>
<protein>
    <submittedName>
        <fullName evidence="1">Uncharacterized protein</fullName>
    </submittedName>
</protein>
<reference evidence="2" key="2">
    <citation type="submission" date="2015-01" db="EMBL/GenBank/DDBJ databases">
        <title>Evolutionary Origins and Diversification of the Mycorrhizal Mutualists.</title>
        <authorList>
            <consortium name="DOE Joint Genome Institute"/>
            <consortium name="Mycorrhizal Genomics Consortium"/>
            <person name="Kohler A."/>
            <person name="Kuo A."/>
            <person name="Nagy L.G."/>
            <person name="Floudas D."/>
            <person name="Copeland A."/>
            <person name="Barry K.W."/>
            <person name="Cichocki N."/>
            <person name="Veneault-Fourrey C."/>
            <person name="LaButti K."/>
            <person name="Lindquist E.A."/>
            <person name="Lipzen A."/>
            <person name="Lundell T."/>
            <person name="Morin E."/>
            <person name="Murat C."/>
            <person name="Riley R."/>
            <person name="Ohm R."/>
            <person name="Sun H."/>
            <person name="Tunlid A."/>
            <person name="Henrissat B."/>
            <person name="Grigoriev I.V."/>
            <person name="Hibbett D.S."/>
            <person name="Martin F."/>
        </authorList>
    </citation>
    <scope>NUCLEOTIDE SEQUENCE [LARGE SCALE GENOMIC DNA]</scope>
    <source>
        <strain evidence="2">h7</strain>
    </source>
</reference>
<dbReference type="Proteomes" id="UP000053424">
    <property type="component" value="Unassembled WGS sequence"/>
</dbReference>